<dbReference type="EMBL" id="CACRXK020007309">
    <property type="protein sequence ID" value="CAB4011904.1"/>
    <property type="molecule type" value="Genomic_DNA"/>
</dbReference>
<dbReference type="InterPro" id="IPR037140">
    <property type="entry name" value="VHL_beta_dom_sf"/>
</dbReference>
<accession>A0A7D9IRW2</accession>
<protein>
    <recommendedName>
        <fullName evidence="1">von Hippel-Lindau disease tumour suppressor beta domain-containing protein</fullName>
    </recommendedName>
</protein>
<proteinExistence type="predicted"/>
<sequence length="267" mass="30833">MATYKNCQRYQKKFGNTIPSQLVKLIDLRAYKAECEIRSSTSLRTQESQLERTGLKKLGVTMDRLVILLFAVCVIFSVEGSIDKLLKIKREASLSSRLSQDTTSDVHSRARRSSKSSYIFFDNRSGRTVQLWWRRGKQWQKFVQLGAHKTIEINTFVSDKWRATDAETNEVFVINNKKKYRPKVNTEDTRAVCIIKRNGQRDTDIKAYIETLVVLDKTVRDQFDSDSEAEKYVEVLLMLSSNAYKHKSLTQHGLKVDIVPSQIVILK</sequence>
<organism evidence="2 3">
    <name type="scientific">Paramuricea clavata</name>
    <name type="common">Red gorgonian</name>
    <name type="synonym">Violescent sea-whip</name>
    <dbReference type="NCBI Taxonomy" id="317549"/>
    <lineage>
        <taxon>Eukaryota</taxon>
        <taxon>Metazoa</taxon>
        <taxon>Cnidaria</taxon>
        <taxon>Anthozoa</taxon>
        <taxon>Octocorallia</taxon>
        <taxon>Malacalcyonacea</taxon>
        <taxon>Plexauridae</taxon>
        <taxon>Paramuricea</taxon>
    </lineage>
</organism>
<evidence type="ECO:0000313" key="2">
    <source>
        <dbReference type="EMBL" id="CAB4011904.1"/>
    </source>
</evidence>
<evidence type="ECO:0000259" key="1">
    <source>
        <dbReference type="Pfam" id="PF01847"/>
    </source>
</evidence>
<dbReference type="InterPro" id="IPR036208">
    <property type="entry name" value="VHL_sf"/>
</dbReference>
<dbReference type="Pfam" id="PF01847">
    <property type="entry name" value="VHL"/>
    <property type="match status" value="1"/>
</dbReference>
<reference evidence="2" key="1">
    <citation type="submission" date="2020-04" db="EMBL/GenBank/DDBJ databases">
        <authorList>
            <person name="Alioto T."/>
            <person name="Alioto T."/>
            <person name="Gomez Garrido J."/>
        </authorList>
    </citation>
    <scope>NUCLEOTIDE SEQUENCE</scope>
    <source>
        <strain evidence="2">A484AB</strain>
    </source>
</reference>
<dbReference type="AlphaFoldDB" id="A0A7D9IRW2"/>
<dbReference type="OrthoDB" id="413400at2759"/>
<dbReference type="Gene3D" id="2.60.40.780">
    <property type="entry name" value="von Hippel-Lindau disease tumour suppressor, beta domain"/>
    <property type="match status" value="1"/>
</dbReference>
<keyword evidence="3" id="KW-1185">Reference proteome</keyword>
<dbReference type="Proteomes" id="UP001152795">
    <property type="component" value="Unassembled WGS sequence"/>
</dbReference>
<evidence type="ECO:0000313" key="3">
    <source>
        <dbReference type="Proteomes" id="UP001152795"/>
    </source>
</evidence>
<gene>
    <name evidence="2" type="ORF">PACLA_8A034011</name>
</gene>
<comment type="caution">
    <text evidence="2">The sequence shown here is derived from an EMBL/GenBank/DDBJ whole genome shotgun (WGS) entry which is preliminary data.</text>
</comment>
<feature type="non-terminal residue" evidence="2">
    <location>
        <position position="1"/>
    </location>
</feature>
<dbReference type="SUPFAM" id="SSF49468">
    <property type="entry name" value="VHL"/>
    <property type="match status" value="1"/>
</dbReference>
<dbReference type="InterPro" id="IPR024053">
    <property type="entry name" value="VHL_beta_dom"/>
</dbReference>
<name>A0A7D9IRW2_PARCT</name>
<feature type="domain" description="von Hippel-Lindau disease tumour suppressor beta" evidence="1">
    <location>
        <begin position="109"/>
        <end position="187"/>
    </location>
</feature>